<dbReference type="AlphaFoldDB" id="A0A2S8GBW1"/>
<dbReference type="EMBL" id="PUIB01000004">
    <property type="protein sequence ID" value="PQO41927.1"/>
    <property type="molecule type" value="Genomic_DNA"/>
</dbReference>
<protein>
    <submittedName>
        <fullName evidence="1">Uncharacterized protein</fullName>
    </submittedName>
</protein>
<evidence type="ECO:0000313" key="1">
    <source>
        <dbReference type="EMBL" id="PQO41927.1"/>
    </source>
</evidence>
<organism evidence="1 2">
    <name type="scientific">Blastopirellula marina</name>
    <dbReference type="NCBI Taxonomy" id="124"/>
    <lineage>
        <taxon>Bacteria</taxon>
        <taxon>Pseudomonadati</taxon>
        <taxon>Planctomycetota</taxon>
        <taxon>Planctomycetia</taxon>
        <taxon>Pirellulales</taxon>
        <taxon>Pirellulaceae</taxon>
        <taxon>Blastopirellula</taxon>
    </lineage>
</organism>
<dbReference type="OrthoDB" id="9810005at2"/>
<proteinExistence type="predicted"/>
<evidence type="ECO:0000313" key="2">
    <source>
        <dbReference type="Proteomes" id="UP000239388"/>
    </source>
</evidence>
<gene>
    <name evidence="1" type="ORF">C5Y98_02500</name>
</gene>
<reference evidence="1 2" key="1">
    <citation type="submission" date="2018-02" db="EMBL/GenBank/DDBJ databases">
        <title>Comparative genomes isolates from brazilian mangrove.</title>
        <authorList>
            <person name="Araujo J.E."/>
            <person name="Taketani R.G."/>
            <person name="Silva M.C.P."/>
            <person name="Loureco M.V."/>
            <person name="Andreote F.D."/>
        </authorList>
    </citation>
    <scope>NUCLEOTIDE SEQUENCE [LARGE SCALE GENOMIC DNA]</scope>
    <source>
        <strain evidence="1 2">NAP PRIS-MGV</strain>
    </source>
</reference>
<dbReference type="Proteomes" id="UP000239388">
    <property type="component" value="Unassembled WGS sequence"/>
</dbReference>
<accession>A0A2S8GBW1</accession>
<dbReference type="RefSeq" id="WP_105351312.1">
    <property type="nucleotide sequence ID" value="NZ_PUIB01000004.1"/>
</dbReference>
<name>A0A2S8GBW1_9BACT</name>
<comment type="caution">
    <text evidence="1">The sequence shown here is derived from an EMBL/GenBank/DDBJ whole genome shotgun (WGS) entry which is preliminary data.</text>
</comment>
<sequence>MAATTIVFYGIRLEVPESDVTALESRTHPKILAAREVGLEYYWGNFDSPGEEYVMFIGKLIGKIGFEDHNELQFNVAMISEIAELVSGRLRQVGFVEKPCLHLKFQPD</sequence>